<proteinExistence type="predicted"/>
<dbReference type="RefSeq" id="XP_040713364.1">
    <property type="nucleotide sequence ID" value="XM_040856423.1"/>
</dbReference>
<evidence type="ECO:0000313" key="3">
    <source>
        <dbReference type="Proteomes" id="UP000193689"/>
    </source>
</evidence>
<accession>A0A1Y2DPZ7</accession>
<comment type="caution">
    <text evidence="2">The sequence shown here is derived from an EMBL/GenBank/DDBJ whole genome shotgun (WGS) entry which is preliminary data.</text>
</comment>
<evidence type="ECO:0000313" key="2">
    <source>
        <dbReference type="EMBL" id="ORY61287.1"/>
    </source>
</evidence>
<dbReference type="Proteomes" id="UP000193689">
    <property type="component" value="Unassembled WGS sequence"/>
</dbReference>
<dbReference type="GeneID" id="63772635"/>
<keyword evidence="1" id="KW-0732">Signal</keyword>
<organism evidence="2 3">
    <name type="scientific">Pseudomassariella vexata</name>
    <dbReference type="NCBI Taxonomy" id="1141098"/>
    <lineage>
        <taxon>Eukaryota</taxon>
        <taxon>Fungi</taxon>
        <taxon>Dikarya</taxon>
        <taxon>Ascomycota</taxon>
        <taxon>Pezizomycotina</taxon>
        <taxon>Sordariomycetes</taxon>
        <taxon>Xylariomycetidae</taxon>
        <taxon>Amphisphaeriales</taxon>
        <taxon>Pseudomassariaceae</taxon>
        <taxon>Pseudomassariella</taxon>
    </lineage>
</organism>
<protein>
    <submittedName>
        <fullName evidence="2">Uncharacterized protein</fullName>
    </submittedName>
</protein>
<dbReference type="STRING" id="1141098.A0A1Y2DPZ7"/>
<feature type="signal peptide" evidence="1">
    <location>
        <begin position="1"/>
        <end position="19"/>
    </location>
</feature>
<sequence>WCLFAEITNIMSLFRLTLTVQDVAGALLAVSFYTKDRGMELPHPTRQPGRTITIVFPIWHRFLDMTMGICELLIIPLIVSQDLVCDLIRVGIKNCQVTGWKEKGHKDNGKLLKDGDLKRMFQLGWSNFDEPL</sequence>
<dbReference type="OrthoDB" id="265717at2759"/>
<dbReference type="EMBL" id="MCFJ01000010">
    <property type="protein sequence ID" value="ORY61287.1"/>
    <property type="molecule type" value="Genomic_DNA"/>
</dbReference>
<dbReference type="AlphaFoldDB" id="A0A1Y2DPZ7"/>
<name>A0A1Y2DPZ7_9PEZI</name>
<evidence type="ECO:0000256" key="1">
    <source>
        <dbReference type="SAM" id="SignalP"/>
    </source>
</evidence>
<feature type="non-terminal residue" evidence="2">
    <location>
        <position position="1"/>
    </location>
</feature>
<feature type="chain" id="PRO_5012372709" evidence="1">
    <location>
        <begin position="20"/>
        <end position="132"/>
    </location>
</feature>
<gene>
    <name evidence="2" type="ORF">BCR38DRAFT_348473</name>
</gene>
<reference evidence="2 3" key="1">
    <citation type="submission" date="2016-07" db="EMBL/GenBank/DDBJ databases">
        <title>Pervasive Adenine N6-methylation of Active Genes in Fungi.</title>
        <authorList>
            <consortium name="DOE Joint Genome Institute"/>
            <person name="Mondo S.J."/>
            <person name="Dannebaum R.O."/>
            <person name="Kuo R.C."/>
            <person name="Labutti K."/>
            <person name="Haridas S."/>
            <person name="Kuo A."/>
            <person name="Salamov A."/>
            <person name="Ahrendt S.R."/>
            <person name="Lipzen A."/>
            <person name="Sullivan W."/>
            <person name="Andreopoulos W.B."/>
            <person name="Clum A."/>
            <person name="Lindquist E."/>
            <person name="Daum C."/>
            <person name="Ramamoorthy G.K."/>
            <person name="Gryganskyi A."/>
            <person name="Culley D."/>
            <person name="Magnuson J.K."/>
            <person name="James T.Y."/>
            <person name="O'Malley M.A."/>
            <person name="Stajich J.E."/>
            <person name="Spatafora J.W."/>
            <person name="Visel A."/>
            <person name="Grigoriev I.V."/>
        </authorList>
    </citation>
    <scope>NUCLEOTIDE SEQUENCE [LARGE SCALE GENOMIC DNA]</scope>
    <source>
        <strain evidence="2 3">CBS 129021</strain>
    </source>
</reference>
<dbReference type="InParanoid" id="A0A1Y2DPZ7"/>
<keyword evidence="3" id="KW-1185">Reference proteome</keyword>